<dbReference type="Gene3D" id="3.20.20.190">
    <property type="entry name" value="Phosphatidylinositol (PI) phosphodiesterase"/>
    <property type="match status" value="1"/>
</dbReference>
<dbReference type="PANTHER" id="PTHR46211:SF14">
    <property type="entry name" value="GLYCEROPHOSPHODIESTER PHOSPHODIESTERASE"/>
    <property type="match status" value="1"/>
</dbReference>
<dbReference type="AlphaFoldDB" id="A0A381QW01"/>
<proteinExistence type="predicted"/>
<dbReference type="GO" id="GO:0008081">
    <property type="term" value="F:phosphoric diester hydrolase activity"/>
    <property type="evidence" value="ECO:0007669"/>
    <property type="project" value="InterPro"/>
</dbReference>
<evidence type="ECO:0000259" key="1">
    <source>
        <dbReference type="PROSITE" id="PS51704"/>
    </source>
</evidence>
<protein>
    <recommendedName>
        <fullName evidence="1">GP-PDE domain-containing protein</fullName>
    </recommendedName>
</protein>
<reference evidence="2" key="1">
    <citation type="submission" date="2018-05" db="EMBL/GenBank/DDBJ databases">
        <authorList>
            <person name="Lanie J.A."/>
            <person name="Ng W.-L."/>
            <person name="Kazmierczak K.M."/>
            <person name="Andrzejewski T.M."/>
            <person name="Davidsen T.M."/>
            <person name="Wayne K.J."/>
            <person name="Tettelin H."/>
            <person name="Glass J.I."/>
            <person name="Rusch D."/>
            <person name="Podicherti R."/>
            <person name="Tsui H.-C.T."/>
            <person name="Winkler M.E."/>
        </authorList>
    </citation>
    <scope>NUCLEOTIDE SEQUENCE</scope>
</reference>
<evidence type="ECO:0000313" key="2">
    <source>
        <dbReference type="EMBL" id="SUZ83575.1"/>
    </source>
</evidence>
<dbReference type="PROSITE" id="PS51704">
    <property type="entry name" value="GP_PDE"/>
    <property type="match status" value="1"/>
</dbReference>
<sequence>MSIASLLNSWIRPNKATGKMTLFFLTAALLLLISCEVRTIDVQGHRGARGLRPENTLAGFDLAMDLGVTTIELDLAVTKDRQVIVTHNPYIYGKICCNSDGSSLAADSLGRGLLVKDLTLAEIRQFDCGRLNPDTARFPEPPRINIPGEKMPTLNEVFSLVRAKGSNVYLNIEMKIDPRYDVTIPEIEFVKTVVDVIQSSGMKDRVNLQSFNWRSLEIVKQIDPEIRTAGLLGSSTFLPIHDSIPSPWLNGIDFDTAGGSALDILNQARAYIDIFSPSWRLVVPEDSLYLNSSVNEIQESGFPVIPWTVNRQDEMKTLIQLGVAGIITDYPDSLKMLLDELSIRVQ</sequence>
<accession>A0A381QW01</accession>
<dbReference type="InterPro" id="IPR030395">
    <property type="entry name" value="GP_PDE_dom"/>
</dbReference>
<dbReference type="SUPFAM" id="SSF51695">
    <property type="entry name" value="PLC-like phosphodiesterases"/>
    <property type="match status" value="1"/>
</dbReference>
<organism evidence="2">
    <name type="scientific">marine metagenome</name>
    <dbReference type="NCBI Taxonomy" id="408172"/>
    <lineage>
        <taxon>unclassified sequences</taxon>
        <taxon>metagenomes</taxon>
        <taxon>ecological metagenomes</taxon>
    </lineage>
</organism>
<gene>
    <name evidence="2" type="ORF">METZ01_LOCUS36429</name>
</gene>
<feature type="domain" description="GP-PDE" evidence="1">
    <location>
        <begin position="40"/>
        <end position="338"/>
    </location>
</feature>
<dbReference type="EMBL" id="UINC01001557">
    <property type="protein sequence ID" value="SUZ83575.1"/>
    <property type="molecule type" value="Genomic_DNA"/>
</dbReference>
<dbReference type="GO" id="GO:0006629">
    <property type="term" value="P:lipid metabolic process"/>
    <property type="evidence" value="ECO:0007669"/>
    <property type="project" value="InterPro"/>
</dbReference>
<dbReference type="Pfam" id="PF03009">
    <property type="entry name" value="GDPD"/>
    <property type="match status" value="1"/>
</dbReference>
<dbReference type="InterPro" id="IPR017946">
    <property type="entry name" value="PLC-like_Pdiesterase_TIM-brl"/>
</dbReference>
<dbReference type="PANTHER" id="PTHR46211">
    <property type="entry name" value="GLYCEROPHOSPHORYL DIESTER PHOSPHODIESTERASE"/>
    <property type="match status" value="1"/>
</dbReference>
<name>A0A381QW01_9ZZZZ</name>